<evidence type="ECO:0000313" key="3">
    <source>
        <dbReference type="Proteomes" id="UP000000673"/>
    </source>
</evidence>
<dbReference type="EnsemblMetazoa" id="ADAC010155-RA">
    <property type="protein sequence ID" value="ADAC010155-PA"/>
    <property type="gene ID" value="ADAC010155"/>
</dbReference>
<name>W5J1Y3_ANODA</name>
<dbReference type="AlphaFoldDB" id="W5J1Y3"/>
<dbReference type="Proteomes" id="UP000000673">
    <property type="component" value="Unassembled WGS sequence"/>
</dbReference>
<dbReference type="EMBL" id="ADMH02002147">
    <property type="protein sequence ID" value="ETN58262.1"/>
    <property type="molecule type" value="Genomic_DNA"/>
</dbReference>
<reference evidence="2" key="4">
    <citation type="submission" date="2015-06" db="UniProtKB">
        <authorList>
            <consortium name="EnsemblMetazoa"/>
        </authorList>
    </citation>
    <scope>IDENTIFICATION</scope>
</reference>
<reference evidence="1" key="2">
    <citation type="submission" date="2010-05" db="EMBL/GenBank/DDBJ databases">
        <authorList>
            <person name="Almeida L.G."/>
            <person name="Nicolas M.F."/>
            <person name="Souza R.C."/>
            <person name="Vasconcelos A.T.R."/>
        </authorList>
    </citation>
    <scope>NUCLEOTIDE SEQUENCE</scope>
</reference>
<sequence length="680" mass="77638">MNRFAEKKYTAITSELYAVSLTPETKRKLMERIRRKVLDQQDQPVTESVPIICKYLNQCFEPKLDSIRVAMPIILHLLSHLGNEQPVIESYSKLLSYVPAVIDSSNASELTSYMQRVSKLALENGQVAFRTFPLIATKCILMLVHRMPIKSWPERKIIHHALRSTLSWYKVAPETYRQCGFGMLIRSAISSVDRLQDDTDAMIKELIALVHHLFGVFYIAHHRLEVHPVDVLLRSAYDRIFARLITDWTDRRRYYGMLLSVLYDLLKRQISGFLKLEIVRSLSEAIGGGGGIRRLLRFLYMGQDLQDDDSAATRTTLQRMKTIMTLILAQALYRYESEQDGQRLRDLLASIEQMINTVDLGELIDARFICLRIPREKLKLEALCLTFIVRHLELLEGGVVAGTRLELDYVYNLVASVNVIHRKRWTVPQFLVKHFIEGLSRFSHHEAIRENVPNLEPLLEAILPSMPDHVPGQPLTVNIFGRLPVTIERIQWIKLQPRGMRQQLIVQQQLEFLQEGTVGLFDERILTTLQSTISTDTLFLALFGSHITNRGRFCASLLLSKRALSGTRLARVHNNIRRNLSHRPSDQWLDLIRAIYGSVDGLDRTSKRALLAQLGDVLLPGESDEQVSIIFELRARLLISLLSTDGKEGRVSMQAESFGCASNGITSSGEIEPLTKKRKL</sequence>
<organism evidence="1">
    <name type="scientific">Anopheles darlingi</name>
    <name type="common">Mosquito</name>
    <dbReference type="NCBI Taxonomy" id="43151"/>
    <lineage>
        <taxon>Eukaryota</taxon>
        <taxon>Metazoa</taxon>
        <taxon>Ecdysozoa</taxon>
        <taxon>Arthropoda</taxon>
        <taxon>Hexapoda</taxon>
        <taxon>Insecta</taxon>
        <taxon>Pterygota</taxon>
        <taxon>Neoptera</taxon>
        <taxon>Endopterygota</taxon>
        <taxon>Diptera</taxon>
        <taxon>Nematocera</taxon>
        <taxon>Culicoidea</taxon>
        <taxon>Culicidae</taxon>
        <taxon>Anophelinae</taxon>
        <taxon>Anopheles</taxon>
    </lineage>
</organism>
<accession>W5J1Y3</accession>
<evidence type="ECO:0000313" key="2">
    <source>
        <dbReference type="EnsemblMetazoa" id="ADAC010155-PA"/>
    </source>
</evidence>
<gene>
    <name evidence="1" type="ORF">AND_010155</name>
</gene>
<reference evidence="1" key="3">
    <citation type="journal article" date="2013" name="Nucleic Acids Res.">
        <title>The genome of Anopheles darlingi, the main neotropical malaria vector.</title>
        <authorList>
            <person name="Marinotti O."/>
            <person name="Cerqueira G.C."/>
            <person name="de Almeida L.G."/>
            <person name="Ferro M.I."/>
            <person name="Loreto E.L."/>
            <person name="Zaha A."/>
            <person name="Teixeira S.M."/>
            <person name="Wespiser A.R."/>
            <person name="Almeida E Silva A."/>
            <person name="Schlindwein A.D."/>
            <person name="Pacheco A.C."/>
            <person name="Silva A.L."/>
            <person name="Graveley B.R."/>
            <person name="Walenz B.P."/>
            <person name="Lima Bde A."/>
            <person name="Ribeiro C.A."/>
            <person name="Nunes-Silva C.G."/>
            <person name="de Carvalho C.R."/>
            <person name="Soares C.M."/>
            <person name="de Menezes C.B."/>
            <person name="Matiolli C."/>
            <person name="Caffrey D."/>
            <person name="Araujo D.A."/>
            <person name="de Oliveira D.M."/>
            <person name="Golenbock D."/>
            <person name="Grisard E.C."/>
            <person name="Fantinatti-Garboggini F."/>
            <person name="de Carvalho F.M."/>
            <person name="Barcellos F.G."/>
            <person name="Prosdocimi F."/>
            <person name="May G."/>
            <person name="Azevedo Junior G.M."/>
            <person name="Guimaraes G.M."/>
            <person name="Goldman G.H."/>
            <person name="Padilha I.Q."/>
            <person name="Batista Jda S."/>
            <person name="Ferro J.A."/>
            <person name="Ribeiro J.M."/>
            <person name="Fietto J.L."/>
            <person name="Dabbas K.M."/>
            <person name="Cerdeira L."/>
            <person name="Agnez-Lima L.F."/>
            <person name="Brocchi M."/>
            <person name="de Carvalho M.O."/>
            <person name="Teixeira Mde M."/>
            <person name="Diniz Maia Mde M."/>
            <person name="Goldman M.H."/>
            <person name="Cruz Schneider M.P."/>
            <person name="Felipe M.S."/>
            <person name="Hungria M."/>
            <person name="Nicolas M.F."/>
            <person name="Pereira M."/>
            <person name="Montes M.A."/>
            <person name="Cantao M.E."/>
            <person name="Vincentz M."/>
            <person name="Rafael M.S."/>
            <person name="Silverman N."/>
            <person name="Stoco P.H."/>
            <person name="Souza R.C."/>
            <person name="Vicentini R."/>
            <person name="Gazzinelli R.T."/>
            <person name="Neves Rde O."/>
            <person name="Silva R."/>
            <person name="Astolfi-Filho S."/>
            <person name="Maciel T.E."/>
            <person name="Urmenyi T.P."/>
            <person name="Tadei W.P."/>
            <person name="Camargo E.P."/>
            <person name="de Vasconcelos A.T."/>
        </authorList>
    </citation>
    <scope>NUCLEOTIDE SEQUENCE</scope>
</reference>
<dbReference type="eggNOG" id="ENOG502T976">
    <property type="taxonomic scope" value="Eukaryota"/>
</dbReference>
<protein>
    <submittedName>
        <fullName evidence="1 2">Uncharacterized protein</fullName>
    </submittedName>
</protein>
<dbReference type="OMA" id="KCILVLM"/>
<reference evidence="1 3" key="1">
    <citation type="journal article" date="2010" name="BMC Genomics">
        <title>Combination of measures distinguishes pre-miRNAs from other stem-loops in the genome of the newly sequenced Anopheles darlingi.</title>
        <authorList>
            <person name="Mendes N.D."/>
            <person name="Freitas A.T."/>
            <person name="Vasconcelos A.T."/>
            <person name="Sagot M.F."/>
        </authorList>
    </citation>
    <scope>NUCLEOTIDE SEQUENCE</scope>
</reference>
<dbReference type="VEuPathDB" id="VectorBase:ADAC010155"/>
<evidence type="ECO:0000313" key="1">
    <source>
        <dbReference type="EMBL" id="ETN58262.1"/>
    </source>
</evidence>
<dbReference type="HOGENOM" id="CLU_415755_0_0_1"/>
<proteinExistence type="predicted"/>
<keyword evidence="3" id="KW-1185">Reference proteome</keyword>